<gene>
    <name evidence="2" type="ORF">BIN_B_03412</name>
</gene>
<evidence type="ECO:0008006" key="3">
    <source>
        <dbReference type="Google" id="ProtNLM"/>
    </source>
</evidence>
<keyword evidence="1" id="KW-0732">Signal</keyword>
<dbReference type="EMBL" id="LR589100">
    <property type="protein sequence ID" value="VTP00236.1"/>
    <property type="molecule type" value="Genomic_DNA"/>
</dbReference>
<feature type="chain" id="PRO_5025072002" description="Secreted protein" evidence="1">
    <location>
        <begin position="26"/>
        <end position="91"/>
    </location>
</feature>
<reference evidence="2" key="1">
    <citation type="submission" date="2019-05" db="EMBL/GenBank/DDBJ databases">
        <authorList>
            <person name="Naeem R."/>
            <person name="Antony C."/>
            <person name="Guan Q."/>
        </authorList>
    </citation>
    <scope>NUCLEOTIDE SEQUENCE</scope>
    <source>
        <strain evidence="2">2</strain>
    </source>
</reference>
<dbReference type="AlphaFoldDB" id="A0A653ETX3"/>
<accession>A0A653ETX3</accession>
<sequence length="91" mass="9576">MSCAWLQSTAVCAAILKMAPLPSLAAFCSAVLYTFSNTRGTDTTTVGLNTTNNGSRFLMSLVNPTATLLVNADNVSARASTWARGKKTSSR</sequence>
<evidence type="ECO:0000256" key="1">
    <source>
        <dbReference type="SAM" id="SignalP"/>
    </source>
</evidence>
<proteinExistence type="predicted"/>
<organism evidence="2">
    <name type="scientific">Mycobacterium riyadhense</name>
    <dbReference type="NCBI Taxonomy" id="486698"/>
    <lineage>
        <taxon>Bacteria</taxon>
        <taxon>Bacillati</taxon>
        <taxon>Actinomycetota</taxon>
        <taxon>Actinomycetes</taxon>
        <taxon>Mycobacteriales</taxon>
        <taxon>Mycobacteriaceae</taxon>
        <taxon>Mycobacterium</taxon>
    </lineage>
</organism>
<evidence type="ECO:0000313" key="2">
    <source>
        <dbReference type="EMBL" id="VTP00236.1"/>
    </source>
</evidence>
<feature type="signal peptide" evidence="1">
    <location>
        <begin position="1"/>
        <end position="25"/>
    </location>
</feature>
<name>A0A653ETX3_9MYCO</name>
<protein>
    <recommendedName>
        <fullName evidence="3">Secreted protein</fullName>
    </recommendedName>
</protein>